<dbReference type="EMBL" id="BSPQ01000015">
    <property type="protein sequence ID" value="GLS91817.1"/>
    <property type="molecule type" value="Genomic_DNA"/>
</dbReference>
<dbReference type="InterPro" id="IPR050810">
    <property type="entry name" value="Bact_Secretion_Sys_Channel"/>
</dbReference>
<gene>
    <name evidence="5" type="primary">tcpC</name>
    <name evidence="5" type="ORF">GCM10007916_28870</name>
</gene>
<comment type="caution">
    <text evidence="5">The sequence shown here is derived from an EMBL/GenBank/DDBJ whole genome shotgun (WGS) entry which is preliminary data.</text>
</comment>
<reference evidence="6" key="1">
    <citation type="journal article" date="2019" name="Int. J. Syst. Evol. Microbiol.">
        <title>The Global Catalogue of Microorganisms (GCM) 10K type strain sequencing project: providing services to taxonomists for standard genome sequencing and annotation.</title>
        <authorList>
            <consortium name="The Broad Institute Genomics Platform"/>
            <consortium name="The Broad Institute Genome Sequencing Center for Infectious Disease"/>
            <person name="Wu L."/>
            <person name="Ma J."/>
        </authorList>
    </citation>
    <scope>NUCLEOTIDE SEQUENCE [LARGE SCALE GENOMIC DNA]</scope>
    <source>
        <strain evidence="6">NBRC 103166</strain>
    </source>
</reference>
<dbReference type="PANTHER" id="PTHR30332:SF24">
    <property type="entry name" value="SECRETIN GSPD-RELATED"/>
    <property type="match status" value="1"/>
</dbReference>
<accession>A0ABQ6E359</accession>
<evidence type="ECO:0000256" key="2">
    <source>
        <dbReference type="ARBA" id="ARBA00022729"/>
    </source>
</evidence>
<evidence type="ECO:0000256" key="1">
    <source>
        <dbReference type="ARBA" id="ARBA00004370"/>
    </source>
</evidence>
<evidence type="ECO:0000256" key="4">
    <source>
        <dbReference type="SAM" id="SignalP"/>
    </source>
</evidence>
<comment type="subcellular location">
    <subcellularLocation>
        <location evidence="1">Membrane</location>
    </subcellularLocation>
</comment>
<dbReference type="Proteomes" id="UP001157353">
    <property type="component" value="Unassembled WGS sequence"/>
</dbReference>
<sequence>MTAKKILLLLSVLVLAACSSSTDQKKSNERISKFDERIKETGKMSVEKEVYYTEDSTVFNPLPIKIKTTFDNELAQSLTVHPTTVTGLKDALSFIPFLSTVVHECEANDDSDDDSSGVLKEAADTSVIEYKHIDHDGDVASYLLKLASMYDYDIEFRESAVYFNECVTKTFMMSGSQIDKSVTFGNGGSATDTGMEYEITSEEDHWESLITSLKGLISSKGSLVENRNLGIVNISDKPNAIHKSSTFINEYNQIAERQVKFLITIIRYQHEELEEQGIDFNLRYNSSSLIGDMGNNFPGGAASTVIGLEKVGGALDGSKLDISSLAQNDFLSIETSAEVTAMNALPVPFNVIERMGYVSDIEYERDTGSDIETRKLVTEDLEIGFSMMLMSILNNSDDITLSISLLQSELLGFDTIGDVQLPRMTENSMFQTVRMKRGDSLLLTGFKQSKLEDAKSTTLPNTFLLGGKKNDSNERSNIAIMIESM</sequence>
<keyword evidence="6" id="KW-1185">Reference proteome</keyword>
<keyword evidence="2 4" id="KW-0732">Signal</keyword>
<dbReference type="PROSITE" id="PS51257">
    <property type="entry name" value="PROKAR_LIPOPROTEIN"/>
    <property type="match status" value="1"/>
</dbReference>
<evidence type="ECO:0000313" key="5">
    <source>
        <dbReference type="EMBL" id="GLS91817.1"/>
    </source>
</evidence>
<evidence type="ECO:0000256" key="3">
    <source>
        <dbReference type="ARBA" id="ARBA00023136"/>
    </source>
</evidence>
<dbReference type="RefSeq" id="WP_284204919.1">
    <property type="nucleotide sequence ID" value="NZ_BSPQ01000015.1"/>
</dbReference>
<dbReference type="PANTHER" id="PTHR30332">
    <property type="entry name" value="PROBABLE GENERAL SECRETION PATHWAY PROTEIN D"/>
    <property type="match status" value="1"/>
</dbReference>
<feature type="chain" id="PRO_5045044096" evidence="4">
    <location>
        <begin position="17"/>
        <end position="485"/>
    </location>
</feature>
<feature type="signal peptide" evidence="4">
    <location>
        <begin position="1"/>
        <end position="16"/>
    </location>
</feature>
<organism evidence="5 6">
    <name type="scientific">Psychromonas marina</name>
    <dbReference type="NCBI Taxonomy" id="88364"/>
    <lineage>
        <taxon>Bacteria</taxon>
        <taxon>Pseudomonadati</taxon>
        <taxon>Pseudomonadota</taxon>
        <taxon>Gammaproteobacteria</taxon>
        <taxon>Alteromonadales</taxon>
        <taxon>Psychromonadaceae</taxon>
        <taxon>Psychromonas</taxon>
    </lineage>
</organism>
<keyword evidence="3" id="KW-0472">Membrane</keyword>
<protein>
    <submittedName>
        <fullName evidence="5">Toxin coregulated pilus biosynthesis outer membrane protein C</fullName>
    </submittedName>
</protein>
<evidence type="ECO:0000313" key="6">
    <source>
        <dbReference type="Proteomes" id="UP001157353"/>
    </source>
</evidence>
<name>A0ABQ6E359_9GAMM</name>
<proteinExistence type="predicted"/>